<protein>
    <submittedName>
        <fullName evidence="1">Uncharacterized protein</fullName>
    </submittedName>
</protein>
<sequence length="64" mass="7539">MERGTPSQVKTEFIRYLLDLLEREGFDVTFYDEPTNAQIVFPLEGSLWRLRASAIEPYYEHDQG</sequence>
<evidence type="ECO:0000313" key="2">
    <source>
        <dbReference type="Proteomes" id="UP000001916"/>
    </source>
</evidence>
<dbReference type="HOGENOM" id="CLU_2862603_0_0_0"/>
<organism evidence="1 2">
    <name type="scientific">Allomeiothermus silvanus (strain ATCC 700542 / DSM 9946 / NBRC 106475 / NCIMB 13440 / VI-R2)</name>
    <name type="common">Thermus silvanus</name>
    <dbReference type="NCBI Taxonomy" id="526227"/>
    <lineage>
        <taxon>Bacteria</taxon>
        <taxon>Thermotogati</taxon>
        <taxon>Deinococcota</taxon>
        <taxon>Deinococci</taxon>
        <taxon>Thermales</taxon>
        <taxon>Thermaceae</taxon>
        <taxon>Allomeiothermus</taxon>
    </lineage>
</organism>
<gene>
    <name evidence="1" type="ordered locus">Mesil_3110</name>
</gene>
<dbReference type="Proteomes" id="UP000001916">
    <property type="component" value="Chromosome"/>
</dbReference>
<keyword evidence="2" id="KW-1185">Reference proteome</keyword>
<reference evidence="1 2" key="1">
    <citation type="journal article" date="2010" name="Stand. Genomic Sci.">
        <title>Complete genome sequence of Meiothermus silvanus type strain (VI-R2).</title>
        <authorList>
            <person name="Sikorski J."/>
            <person name="Tindall B.J."/>
            <person name="Lowry S."/>
            <person name="Lucas S."/>
            <person name="Nolan M."/>
            <person name="Copeland A."/>
            <person name="Glavina Del Rio T."/>
            <person name="Tice H."/>
            <person name="Cheng J.F."/>
            <person name="Han C."/>
            <person name="Pitluck S."/>
            <person name="Liolios K."/>
            <person name="Ivanova N."/>
            <person name="Mavromatis K."/>
            <person name="Mikhailova N."/>
            <person name="Pati A."/>
            <person name="Goodwin L."/>
            <person name="Chen A."/>
            <person name="Palaniappan K."/>
            <person name="Land M."/>
            <person name="Hauser L."/>
            <person name="Chang Y.J."/>
            <person name="Jeffries C.D."/>
            <person name="Rohde M."/>
            <person name="Goker M."/>
            <person name="Woyke T."/>
            <person name="Bristow J."/>
            <person name="Eisen J.A."/>
            <person name="Markowitz V."/>
            <person name="Hugenholtz P."/>
            <person name="Kyrpides N.C."/>
            <person name="Klenk H.P."/>
            <person name="Lapidus A."/>
        </authorList>
    </citation>
    <scope>NUCLEOTIDE SEQUENCE [LARGE SCALE GENOMIC DNA]</scope>
    <source>
        <strain evidence="2">ATCC 700542 / DSM 9946 / VI-R2</strain>
    </source>
</reference>
<proteinExistence type="predicted"/>
<dbReference type="EMBL" id="CP002042">
    <property type="protein sequence ID" value="ADH64942.1"/>
    <property type="molecule type" value="Genomic_DNA"/>
</dbReference>
<accession>D7BE84</accession>
<dbReference type="RefSeq" id="WP_013159470.1">
    <property type="nucleotide sequence ID" value="NC_014212.1"/>
</dbReference>
<evidence type="ECO:0000313" key="1">
    <source>
        <dbReference type="EMBL" id="ADH64942.1"/>
    </source>
</evidence>
<dbReference type="KEGG" id="msv:Mesil_3110"/>
<name>D7BE84_ALLS1</name>
<dbReference type="OrthoDB" id="9874312at2"/>
<dbReference type="AlphaFoldDB" id="D7BE84"/>